<organism evidence="3 4">
    <name type="scientific">Mycolicibacterium cyprinidarum</name>
    <dbReference type="NCBI Taxonomy" id="2860311"/>
    <lineage>
        <taxon>Bacteria</taxon>
        <taxon>Bacillati</taxon>
        <taxon>Actinomycetota</taxon>
        <taxon>Actinomycetes</taxon>
        <taxon>Mycobacteriales</taxon>
        <taxon>Mycobacteriaceae</taxon>
        <taxon>Mycolicibacterium</taxon>
    </lineage>
</organism>
<protein>
    <submittedName>
        <fullName evidence="3">Polyisoprenoid-binding protein</fullName>
    </submittedName>
</protein>
<dbReference type="Pfam" id="PF04264">
    <property type="entry name" value="YceI"/>
    <property type="match status" value="1"/>
</dbReference>
<evidence type="ECO:0000256" key="1">
    <source>
        <dbReference type="ARBA" id="ARBA00008812"/>
    </source>
</evidence>
<dbReference type="Gene3D" id="2.40.128.110">
    <property type="entry name" value="Lipid/polyisoprenoid-binding, YceI-like"/>
    <property type="match status" value="1"/>
</dbReference>
<evidence type="ECO:0000259" key="2">
    <source>
        <dbReference type="SMART" id="SM00867"/>
    </source>
</evidence>
<dbReference type="InterPro" id="IPR007372">
    <property type="entry name" value="Lipid/polyisoprenoid-bd_YceI"/>
</dbReference>
<evidence type="ECO:0000313" key="3">
    <source>
        <dbReference type="EMBL" id="GJF09278.1"/>
    </source>
</evidence>
<reference evidence="3 4" key="1">
    <citation type="submission" date="2021-08" db="EMBL/GenBank/DDBJ databases">
        <title>Draft genome sequence of Mycolicibacterium sp. NGTWS1702 strain.</title>
        <authorList>
            <person name="Matsumoto M."/>
            <person name="Tang B.C.C."/>
            <person name="Machida Y."/>
            <person name="Matoyama H."/>
            <person name="Kishihara T."/>
            <person name="Sato S."/>
            <person name="Kondo I."/>
            <person name="Sano M."/>
            <person name="Kato G."/>
        </authorList>
    </citation>
    <scope>NUCLEOTIDE SEQUENCE [LARGE SCALE GENOMIC DNA]</scope>
    <source>
        <strain evidence="3 4">NGTWSNA01</strain>
    </source>
</reference>
<name>A0ABQ4V469_9MYCO</name>
<sequence>MTGTVWHLDESAGELSVKTGVSGRAAKMGHRLSIAMDSWRAEVTWAAGEPIGVHLTVDVESLRVVLGEGGVKSLSGAEKTIVRSNAMKALDPGRFPQICFQANDIAQTGTGYRLAGTLEIHGKTRECVVDAQVEDLDDVWRISCDVDVRQTEFGVKPYSILMGSVTVADTVTVSFVAQQPKDV</sequence>
<evidence type="ECO:0000313" key="4">
    <source>
        <dbReference type="Proteomes" id="UP001060504"/>
    </source>
</evidence>
<dbReference type="SUPFAM" id="SSF101874">
    <property type="entry name" value="YceI-like"/>
    <property type="match status" value="1"/>
</dbReference>
<comment type="similarity">
    <text evidence="1">Belongs to the UPF0312 family.</text>
</comment>
<dbReference type="SMART" id="SM00867">
    <property type="entry name" value="YceI"/>
    <property type="match status" value="1"/>
</dbReference>
<gene>
    <name evidence="3" type="ORF">NGTWS1702_32650</name>
</gene>
<dbReference type="Proteomes" id="UP001060504">
    <property type="component" value="Unassembled WGS sequence"/>
</dbReference>
<proteinExistence type="inferred from homology"/>
<comment type="caution">
    <text evidence="3">The sequence shown here is derived from an EMBL/GenBank/DDBJ whole genome shotgun (WGS) entry which is preliminary data.</text>
</comment>
<dbReference type="InterPro" id="IPR036761">
    <property type="entry name" value="TTHA0802/YceI-like_sf"/>
</dbReference>
<accession>A0ABQ4V469</accession>
<feature type="domain" description="Lipid/polyisoprenoid-binding YceI-like" evidence="2">
    <location>
        <begin position="5"/>
        <end position="180"/>
    </location>
</feature>
<keyword evidence="4" id="KW-1185">Reference proteome</keyword>
<dbReference type="EMBL" id="BPRH01003418">
    <property type="protein sequence ID" value="GJF09278.1"/>
    <property type="molecule type" value="Genomic_DNA"/>
</dbReference>